<feature type="non-terminal residue" evidence="1">
    <location>
        <position position="61"/>
    </location>
</feature>
<dbReference type="EMBL" id="SNRY01008356">
    <property type="protein sequence ID" value="KAA6308688.1"/>
    <property type="molecule type" value="Genomic_DNA"/>
</dbReference>
<dbReference type="AlphaFoldDB" id="A0A5J4PIJ8"/>
<name>A0A5J4PIJ8_9ZZZZ</name>
<gene>
    <name evidence="1" type="ORF">EZS27_039690</name>
</gene>
<reference evidence="1" key="1">
    <citation type="submission" date="2019-03" db="EMBL/GenBank/DDBJ databases">
        <title>Single cell metagenomics reveals metabolic interactions within the superorganism composed of flagellate Streblomastix strix and complex community of Bacteroidetes bacteria on its surface.</title>
        <authorList>
            <person name="Treitli S.C."/>
            <person name="Kolisko M."/>
            <person name="Husnik F."/>
            <person name="Keeling P."/>
            <person name="Hampl V."/>
        </authorList>
    </citation>
    <scope>NUCLEOTIDE SEQUENCE</scope>
    <source>
        <strain evidence="1">STM</strain>
    </source>
</reference>
<evidence type="ECO:0000313" key="1">
    <source>
        <dbReference type="EMBL" id="KAA6308688.1"/>
    </source>
</evidence>
<accession>A0A5J4PIJ8</accession>
<organism evidence="1">
    <name type="scientific">termite gut metagenome</name>
    <dbReference type="NCBI Taxonomy" id="433724"/>
    <lineage>
        <taxon>unclassified sequences</taxon>
        <taxon>metagenomes</taxon>
        <taxon>organismal metagenomes</taxon>
    </lineage>
</organism>
<comment type="caution">
    <text evidence="1">The sequence shown here is derived from an EMBL/GenBank/DDBJ whole genome shotgun (WGS) entry which is preliminary data.</text>
</comment>
<protein>
    <submittedName>
        <fullName evidence="1">Uncharacterized protein</fullName>
    </submittedName>
</protein>
<sequence>MIWAFVELIILSIKATGKGVGCSFFISWYLFHYFQTISINDSIQACIRHKLFVAGCFEINH</sequence>
<proteinExistence type="predicted"/>